<dbReference type="GeneID" id="73323011"/>
<proteinExistence type="predicted"/>
<dbReference type="AlphaFoldDB" id="A0AA37L522"/>
<feature type="region of interest" description="Disordered" evidence="1">
    <location>
        <begin position="229"/>
        <end position="292"/>
    </location>
</feature>
<evidence type="ECO:0000256" key="1">
    <source>
        <dbReference type="SAM" id="MobiDB-lite"/>
    </source>
</evidence>
<gene>
    <name evidence="2" type="ORF">ColSpa_02209</name>
</gene>
<feature type="region of interest" description="Disordered" evidence="1">
    <location>
        <begin position="99"/>
        <end position="192"/>
    </location>
</feature>
<organism evidence="2 3">
    <name type="scientific">Colletotrichum spaethianum</name>
    <dbReference type="NCBI Taxonomy" id="700344"/>
    <lineage>
        <taxon>Eukaryota</taxon>
        <taxon>Fungi</taxon>
        <taxon>Dikarya</taxon>
        <taxon>Ascomycota</taxon>
        <taxon>Pezizomycotina</taxon>
        <taxon>Sordariomycetes</taxon>
        <taxon>Hypocreomycetidae</taxon>
        <taxon>Glomerellales</taxon>
        <taxon>Glomerellaceae</taxon>
        <taxon>Colletotrichum</taxon>
        <taxon>Colletotrichum spaethianum species complex</taxon>
    </lineage>
</organism>
<keyword evidence="3" id="KW-1185">Reference proteome</keyword>
<evidence type="ECO:0000313" key="2">
    <source>
        <dbReference type="EMBL" id="GKT42028.1"/>
    </source>
</evidence>
<name>A0AA37L522_9PEZI</name>
<feature type="compositionally biased region" description="Basic and acidic residues" evidence="1">
    <location>
        <begin position="1"/>
        <end position="10"/>
    </location>
</feature>
<feature type="region of interest" description="Disordered" evidence="1">
    <location>
        <begin position="1"/>
        <end position="30"/>
    </location>
</feature>
<feature type="compositionally biased region" description="Basic and acidic residues" evidence="1">
    <location>
        <begin position="103"/>
        <end position="115"/>
    </location>
</feature>
<dbReference type="RefSeq" id="XP_049124378.1">
    <property type="nucleotide sequence ID" value="XM_049268421.1"/>
</dbReference>
<dbReference type="Proteomes" id="UP001055115">
    <property type="component" value="Unassembled WGS sequence"/>
</dbReference>
<evidence type="ECO:0000313" key="3">
    <source>
        <dbReference type="Proteomes" id="UP001055115"/>
    </source>
</evidence>
<feature type="compositionally biased region" description="Basic and acidic residues" evidence="1">
    <location>
        <begin position="264"/>
        <end position="286"/>
    </location>
</feature>
<protein>
    <submittedName>
        <fullName evidence="2">Uncharacterized protein</fullName>
    </submittedName>
</protein>
<accession>A0AA37L522</accession>
<reference evidence="2 3" key="1">
    <citation type="submission" date="2022-03" db="EMBL/GenBank/DDBJ databases">
        <title>Genome data of Colletotrichum spp.</title>
        <authorList>
            <person name="Utami Y.D."/>
            <person name="Hiruma K."/>
        </authorList>
    </citation>
    <scope>NUCLEOTIDE SEQUENCE [LARGE SCALE GENOMIC DNA]</scope>
    <source>
        <strain evidence="2 3">MAFF 239500</strain>
    </source>
</reference>
<dbReference type="EMBL" id="BQXU01000004">
    <property type="protein sequence ID" value="GKT42028.1"/>
    <property type="molecule type" value="Genomic_DNA"/>
</dbReference>
<sequence length="322" mass="35809">MPSVAEEHPRLMAPGKKRRRDVNDSNNDLQIQGPLYEKLAQYHSAAAAATNNWNADGVFGSRPVQQQIQQQQQQNFFPRFPGSNNDRMIFQYGFPAVTNTTTEDSRQNHESESRKIAPLPVSKRQRMFDEEDADLDSLDGGLSTQPNSQRQRRHSKSPPASQHNSPVLPVQTDAVGNRPKTPSSLSPCHICHRRPTKKSDLDSFADCQGCGLRSCFVCIRECQGWQKDGRPSSGGGDLGNVEQAPEQGGINLSRSCQMDDVDDDRQRQSREDEESKRKGQPKRKDGWAGGGHRQMVCSRCCIEKGAEGDVVCLGCLSRMESV</sequence>
<comment type="caution">
    <text evidence="2">The sequence shown here is derived from an EMBL/GenBank/DDBJ whole genome shotgun (WGS) entry which is preliminary data.</text>
</comment>